<feature type="domain" description="Glycoside hydrolase family 65 central catalytic" evidence="1">
    <location>
        <begin position="68"/>
        <end position="105"/>
    </location>
</feature>
<dbReference type="GO" id="GO:0005975">
    <property type="term" value="P:carbohydrate metabolic process"/>
    <property type="evidence" value="ECO:0007669"/>
    <property type="project" value="InterPro"/>
</dbReference>
<keyword evidence="2" id="KW-0808">Transferase</keyword>
<dbReference type="InterPro" id="IPR005195">
    <property type="entry name" value="Glyco_hydro_65_M"/>
</dbReference>
<gene>
    <name evidence="2" type="primary">trePP_3</name>
    <name evidence="2" type="ORF">NCTC13645_00769</name>
</gene>
<reference evidence="2 3" key="1">
    <citation type="submission" date="2018-06" db="EMBL/GenBank/DDBJ databases">
        <authorList>
            <consortium name="Pathogen Informatics"/>
            <person name="Doyle S."/>
        </authorList>
    </citation>
    <scope>NUCLEOTIDE SEQUENCE [LARGE SCALE GENOMIC DNA]</scope>
    <source>
        <strain evidence="2 3">NCTC13645</strain>
    </source>
</reference>
<evidence type="ECO:0000313" key="3">
    <source>
        <dbReference type="Proteomes" id="UP000254621"/>
    </source>
</evidence>
<keyword evidence="2" id="KW-0328">Glycosyltransferase</keyword>
<protein>
    <submittedName>
        <fullName evidence="2">Trehalose 6-phosphate phosphorylase</fullName>
        <ecNumber evidence="2">2.4.1.216</ecNumber>
    </submittedName>
</protein>
<dbReference type="PANTHER" id="PTHR11051:SF8">
    <property type="entry name" value="PROTEIN-GLUCOSYLGALACTOSYLHYDROXYLYSINE GLUCOSIDASE"/>
    <property type="match status" value="1"/>
</dbReference>
<sequence>MPICLTKTISIVTTQEESQPITDALAELMAETNFDLIRKHSTAYWNDIWQTSDIEVVADDSRLQQLIRLNIFHLRQAAQSKANAQLDASVGSRGLTGEGYRGHIFGTNCS</sequence>
<dbReference type="GO" id="GO:0050503">
    <property type="term" value="F:trehalose 6-phosphate phosphorylase activity"/>
    <property type="evidence" value="ECO:0007669"/>
    <property type="project" value="UniProtKB-EC"/>
</dbReference>
<dbReference type="EMBL" id="UHIV01000001">
    <property type="protein sequence ID" value="SUP52866.1"/>
    <property type="molecule type" value="Genomic_DNA"/>
</dbReference>
<dbReference type="Gene3D" id="1.50.10.10">
    <property type="match status" value="1"/>
</dbReference>
<dbReference type="Pfam" id="PF03632">
    <property type="entry name" value="Glyco_hydro_65m"/>
    <property type="match status" value="1"/>
</dbReference>
<name>A0A380NZ66_WEIVI</name>
<dbReference type="InterPro" id="IPR008928">
    <property type="entry name" value="6-hairpin_glycosidase_sf"/>
</dbReference>
<accession>A0A380NZ66</accession>
<dbReference type="Proteomes" id="UP000254621">
    <property type="component" value="Unassembled WGS sequence"/>
</dbReference>
<dbReference type="SUPFAM" id="SSF48208">
    <property type="entry name" value="Six-hairpin glycosidases"/>
    <property type="match status" value="1"/>
</dbReference>
<dbReference type="PANTHER" id="PTHR11051">
    <property type="entry name" value="GLYCOSYL HYDROLASE-RELATED"/>
    <property type="match status" value="1"/>
</dbReference>
<dbReference type="InterPro" id="IPR012341">
    <property type="entry name" value="6hp_glycosidase-like_sf"/>
</dbReference>
<organism evidence="2 3">
    <name type="scientific">Weissella viridescens</name>
    <name type="common">Lactobacillus viridescens</name>
    <dbReference type="NCBI Taxonomy" id="1629"/>
    <lineage>
        <taxon>Bacteria</taxon>
        <taxon>Bacillati</taxon>
        <taxon>Bacillota</taxon>
        <taxon>Bacilli</taxon>
        <taxon>Lactobacillales</taxon>
        <taxon>Lactobacillaceae</taxon>
        <taxon>Weissella</taxon>
    </lineage>
</organism>
<evidence type="ECO:0000313" key="2">
    <source>
        <dbReference type="EMBL" id="SUP52866.1"/>
    </source>
</evidence>
<proteinExistence type="predicted"/>
<dbReference type="GO" id="GO:0004553">
    <property type="term" value="F:hydrolase activity, hydrolyzing O-glycosyl compounds"/>
    <property type="evidence" value="ECO:0007669"/>
    <property type="project" value="TreeGrafter"/>
</dbReference>
<dbReference type="AlphaFoldDB" id="A0A380NZ66"/>
<evidence type="ECO:0000259" key="1">
    <source>
        <dbReference type="Pfam" id="PF03632"/>
    </source>
</evidence>
<dbReference type="EC" id="2.4.1.216" evidence="2"/>